<evidence type="ECO:0008006" key="3">
    <source>
        <dbReference type="Google" id="ProtNLM"/>
    </source>
</evidence>
<dbReference type="OrthoDB" id="5142960at2759"/>
<evidence type="ECO:0000313" key="2">
    <source>
        <dbReference type="Proteomes" id="UP000268093"/>
    </source>
</evidence>
<gene>
    <name evidence="1" type="ORF">BC936DRAFT_144912</name>
</gene>
<name>A0A433DBD2_9FUNG</name>
<dbReference type="Gene3D" id="1.25.40.10">
    <property type="entry name" value="Tetratricopeptide repeat domain"/>
    <property type="match status" value="1"/>
</dbReference>
<protein>
    <recommendedName>
        <fullName evidence="3">Tetratricopeptide repeat protein</fullName>
    </recommendedName>
</protein>
<accession>A0A433DBD2</accession>
<dbReference type="EMBL" id="RBNI01003676">
    <property type="protein sequence ID" value="RUP48142.1"/>
    <property type="molecule type" value="Genomic_DNA"/>
</dbReference>
<comment type="caution">
    <text evidence="1">The sequence shown here is derived from an EMBL/GenBank/DDBJ whole genome shotgun (WGS) entry which is preliminary data.</text>
</comment>
<dbReference type="AlphaFoldDB" id="A0A433DBD2"/>
<dbReference type="SUPFAM" id="SSF48452">
    <property type="entry name" value="TPR-like"/>
    <property type="match status" value="1"/>
</dbReference>
<organism evidence="1 2">
    <name type="scientific">Jimgerdemannia flammicorona</name>
    <dbReference type="NCBI Taxonomy" id="994334"/>
    <lineage>
        <taxon>Eukaryota</taxon>
        <taxon>Fungi</taxon>
        <taxon>Fungi incertae sedis</taxon>
        <taxon>Mucoromycota</taxon>
        <taxon>Mucoromycotina</taxon>
        <taxon>Endogonomycetes</taxon>
        <taxon>Endogonales</taxon>
        <taxon>Endogonaceae</taxon>
        <taxon>Jimgerdemannia</taxon>
    </lineage>
</organism>
<proteinExistence type="predicted"/>
<keyword evidence="2" id="KW-1185">Reference proteome</keyword>
<feature type="non-terminal residue" evidence="1">
    <location>
        <position position="71"/>
    </location>
</feature>
<sequence>MEILDQTFNINYQHIATVVYNLGIIYEKLGDINKVWQFCIYGLRIRNHYLGPEHEEMGKSYISLGMICWYM</sequence>
<dbReference type="InterPro" id="IPR011990">
    <property type="entry name" value="TPR-like_helical_dom_sf"/>
</dbReference>
<dbReference type="Proteomes" id="UP000268093">
    <property type="component" value="Unassembled WGS sequence"/>
</dbReference>
<reference evidence="1 2" key="1">
    <citation type="journal article" date="2018" name="New Phytol.">
        <title>Phylogenomics of Endogonaceae and evolution of mycorrhizas within Mucoromycota.</title>
        <authorList>
            <person name="Chang Y."/>
            <person name="Desiro A."/>
            <person name="Na H."/>
            <person name="Sandor L."/>
            <person name="Lipzen A."/>
            <person name="Clum A."/>
            <person name="Barry K."/>
            <person name="Grigoriev I.V."/>
            <person name="Martin F.M."/>
            <person name="Stajich J.E."/>
            <person name="Smith M.E."/>
            <person name="Bonito G."/>
            <person name="Spatafora J.W."/>
        </authorList>
    </citation>
    <scope>NUCLEOTIDE SEQUENCE [LARGE SCALE GENOMIC DNA]</scope>
    <source>
        <strain evidence="1 2">GMNB39</strain>
    </source>
</reference>
<evidence type="ECO:0000313" key="1">
    <source>
        <dbReference type="EMBL" id="RUP48142.1"/>
    </source>
</evidence>